<protein>
    <submittedName>
        <fullName evidence="4">3-deoxy-manno-octulosonate cytidylyltransferase (CMP-KDO synthetase)</fullName>
    </submittedName>
</protein>
<dbReference type="CDD" id="cd02517">
    <property type="entry name" value="CMP-KDO-Synthetase"/>
    <property type="match status" value="1"/>
</dbReference>
<dbReference type="Gene3D" id="3.90.550.10">
    <property type="entry name" value="Spore Coat Polysaccharide Biosynthesis Protein SpsA, Chain A"/>
    <property type="match status" value="1"/>
</dbReference>
<evidence type="ECO:0000256" key="1">
    <source>
        <dbReference type="ARBA" id="ARBA00022679"/>
    </source>
</evidence>
<dbReference type="GO" id="GO:0009103">
    <property type="term" value="P:lipopolysaccharide biosynthetic process"/>
    <property type="evidence" value="ECO:0007669"/>
    <property type="project" value="UniProtKB-KW"/>
</dbReference>
<evidence type="ECO:0000313" key="4">
    <source>
        <dbReference type="EMBL" id="TCP61057.1"/>
    </source>
</evidence>
<dbReference type="Pfam" id="PF02348">
    <property type="entry name" value="CTP_transf_3"/>
    <property type="match status" value="1"/>
</dbReference>
<sequence length="266" mass="29109">MSVLVVIPARYASTRYPGKPLVALKGATGQTRTLIQRSWEAAQAVAGVDRVVVATDDDRIRVTAESFGAEVVMTSESCANGTERVAEAFDRLGGGHDIVVNLQGDAPLTPAWFVEDLIVGLRADPVAEVATPVLRCDGRALTALLEDRRAGRVGGTTAVFGWDRRALYFSKEVIPYTGQDYAPDAETPVFHHVGVYAYRPSALAAYPRWEAGPLEGLEGLEQLRFLERERPVLCVEVAARGRQFWELNNPSDVHRIEAMMVEMGLE</sequence>
<keyword evidence="3" id="KW-0448">Lipopolysaccharide biosynthesis</keyword>
<dbReference type="AlphaFoldDB" id="A0A4R2RG52"/>
<keyword evidence="1 4" id="KW-0808">Transferase</keyword>
<dbReference type="InterPro" id="IPR003329">
    <property type="entry name" value="Cytidylyl_trans"/>
</dbReference>
<dbReference type="NCBIfam" id="NF003952">
    <property type="entry name" value="PRK05450.1-5"/>
    <property type="match status" value="1"/>
</dbReference>
<keyword evidence="2 4" id="KW-0548">Nucleotidyltransferase</keyword>
<evidence type="ECO:0000256" key="3">
    <source>
        <dbReference type="ARBA" id="ARBA00022985"/>
    </source>
</evidence>
<organism evidence="4 5">
    <name type="scientific">Rhodovulum bhavnagarense</name>
    <dbReference type="NCBI Taxonomy" id="992286"/>
    <lineage>
        <taxon>Bacteria</taxon>
        <taxon>Pseudomonadati</taxon>
        <taxon>Pseudomonadota</taxon>
        <taxon>Alphaproteobacteria</taxon>
        <taxon>Rhodobacterales</taxon>
        <taxon>Paracoccaceae</taxon>
        <taxon>Rhodovulum</taxon>
    </lineage>
</organism>
<dbReference type="RefSeq" id="WP_132951243.1">
    <property type="nucleotide sequence ID" value="NZ_SLXU01000006.1"/>
</dbReference>
<evidence type="ECO:0000256" key="2">
    <source>
        <dbReference type="ARBA" id="ARBA00022695"/>
    </source>
</evidence>
<dbReference type="Proteomes" id="UP000295050">
    <property type="component" value="Unassembled WGS sequence"/>
</dbReference>
<reference evidence="4 5" key="1">
    <citation type="submission" date="2019-03" db="EMBL/GenBank/DDBJ databases">
        <title>Genomic Encyclopedia of Type Strains, Phase IV (KMG-IV): sequencing the most valuable type-strain genomes for metagenomic binning, comparative biology and taxonomic classification.</title>
        <authorList>
            <person name="Goeker M."/>
        </authorList>
    </citation>
    <scope>NUCLEOTIDE SEQUENCE [LARGE SCALE GENOMIC DNA]</scope>
    <source>
        <strain evidence="4 5">DSM 24766</strain>
    </source>
</reference>
<dbReference type="PANTHER" id="PTHR42866">
    <property type="entry name" value="3-DEOXY-MANNO-OCTULOSONATE CYTIDYLYLTRANSFERASE"/>
    <property type="match status" value="1"/>
</dbReference>
<accession>A0A4R2RG52</accession>
<dbReference type="NCBIfam" id="NF003950">
    <property type="entry name" value="PRK05450.1-3"/>
    <property type="match status" value="1"/>
</dbReference>
<dbReference type="PANTHER" id="PTHR42866:SF2">
    <property type="entry name" value="3-DEOXY-MANNO-OCTULOSONATE CYTIDYLYLTRANSFERASE, MITOCHONDRIAL"/>
    <property type="match status" value="1"/>
</dbReference>
<dbReference type="InterPro" id="IPR029044">
    <property type="entry name" value="Nucleotide-diphossugar_trans"/>
</dbReference>
<comment type="caution">
    <text evidence="4">The sequence shown here is derived from an EMBL/GenBank/DDBJ whole genome shotgun (WGS) entry which is preliminary data.</text>
</comment>
<evidence type="ECO:0000313" key="5">
    <source>
        <dbReference type="Proteomes" id="UP000295050"/>
    </source>
</evidence>
<dbReference type="SUPFAM" id="SSF53448">
    <property type="entry name" value="Nucleotide-diphospho-sugar transferases"/>
    <property type="match status" value="1"/>
</dbReference>
<proteinExistence type="predicted"/>
<keyword evidence="5" id="KW-1185">Reference proteome</keyword>
<dbReference type="OrthoDB" id="9815559at2"/>
<name>A0A4R2RG52_9RHOB</name>
<dbReference type="EMBL" id="SLXU01000006">
    <property type="protein sequence ID" value="TCP61057.1"/>
    <property type="molecule type" value="Genomic_DNA"/>
</dbReference>
<dbReference type="GO" id="GO:0008690">
    <property type="term" value="F:3-deoxy-manno-octulosonate cytidylyltransferase activity"/>
    <property type="evidence" value="ECO:0007669"/>
    <property type="project" value="InterPro"/>
</dbReference>
<dbReference type="GO" id="GO:0005829">
    <property type="term" value="C:cytosol"/>
    <property type="evidence" value="ECO:0007669"/>
    <property type="project" value="TreeGrafter"/>
</dbReference>
<gene>
    <name evidence="4" type="ORF">EV663_1063</name>
</gene>
<dbReference type="InterPro" id="IPR004528">
    <property type="entry name" value="KdsB"/>
</dbReference>